<evidence type="ECO:0000313" key="1">
    <source>
        <dbReference type="EMBL" id="RMM07105.1"/>
    </source>
</evidence>
<sequence>MEMASTCNHRVFRPGLIASIRASEPGLFANEPAFIWLDLQSTVMNRNYLRVTSRRFCLI</sequence>
<name>A0A0P9M132_9PSED</name>
<dbReference type="Proteomes" id="UP000269872">
    <property type="component" value="Unassembled WGS sequence"/>
</dbReference>
<evidence type="ECO:0000313" key="4">
    <source>
        <dbReference type="Proteomes" id="UP000278587"/>
    </source>
</evidence>
<dbReference type="EMBL" id="RBOC01000144">
    <property type="protein sequence ID" value="RMM07105.1"/>
    <property type="molecule type" value="Genomic_DNA"/>
</dbReference>
<dbReference type="EMBL" id="RBUY01000139">
    <property type="protein sequence ID" value="RMV73300.1"/>
    <property type="molecule type" value="Genomic_DNA"/>
</dbReference>
<dbReference type="Proteomes" id="UP000278587">
    <property type="component" value="Unassembled WGS sequence"/>
</dbReference>
<reference evidence="3 4" key="1">
    <citation type="submission" date="2018-08" db="EMBL/GenBank/DDBJ databases">
        <title>Recombination of ecologically and evolutionarily significant loci maintains genetic cohesion in the Pseudomonas syringae species complex.</title>
        <authorList>
            <person name="Dillon M."/>
            <person name="Thakur S."/>
            <person name="Almeida R.N.D."/>
            <person name="Weir B.S."/>
            <person name="Guttman D.S."/>
        </authorList>
    </citation>
    <scope>NUCLEOTIDE SEQUENCE [LARGE SCALE GENOMIC DNA]</scope>
    <source>
        <strain evidence="1 4">ICMP 4086</strain>
        <strain evidence="2 3">ICMP 7496</strain>
    </source>
</reference>
<evidence type="ECO:0000313" key="2">
    <source>
        <dbReference type="EMBL" id="RMV73300.1"/>
    </source>
</evidence>
<organism evidence="1 4">
    <name type="scientific">Pseudomonas caricapapayae</name>
    <dbReference type="NCBI Taxonomy" id="46678"/>
    <lineage>
        <taxon>Bacteria</taxon>
        <taxon>Pseudomonadati</taxon>
        <taxon>Pseudomonadota</taxon>
        <taxon>Gammaproteobacteria</taxon>
        <taxon>Pseudomonadales</taxon>
        <taxon>Pseudomonadaceae</taxon>
        <taxon>Pseudomonas</taxon>
    </lineage>
</organism>
<dbReference type="AlphaFoldDB" id="A0A0P9M132"/>
<comment type="caution">
    <text evidence="1">The sequence shown here is derived from an EMBL/GenBank/DDBJ whole genome shotgun (WGS) entry which is preliminary data.</text>
</comment>
<gene>
    <name evidence="2" type="ORF">ALP05_102054</name>
    <name evidence="1" type="ORF">ALQ84_101867</name>
</gene>
<protein>
    <submittedName>
        <fullName evidence="1">Putative transposase</fullName>
    </submittedName>
</protein>
<proteinExistence type="predicted"/>
<evidence type="ECO:0000313" key="3">
    <source>
        <dbReference type="Proteomes" id="UP000269872"/>
    </source>
</evidence>
<accession>A0A0P9M132</accession>